<dbReference type="Proteomes" id="UP000054166">
    <property type="component" value="Unassembled WGS sequence"/>
</dbReference>
<dbReference type="AlphaFoldDB" id="A0A0C3FGH6"/>
<feature type="chain" id="PRO_5002177322" evidence="1">
    <location>
        <begin position="32"/>
        <end position="200"/>
    </location>
</feature>
<dbReference type="HOGENOM" id="CLU_1366718_0_0_1"/>
<evidence type="ECO:0000313" key="2">
    <source>
        <dbReference type="EMBL" id="KIM78934.1"/>
    </source>
</evidence>
<keyword evidence="1" id="KW-0732">Signal</keyword>
<reference evidence="2 3" key="1">
    <citation type="submission" date="2014-04" db="EMBL/GenBank/DDBJ databases">
        <authorList>
            <consortium name="DOE Joint Genome Institute"/>
            <person name="Kuo A."/>
            <person name="Tarkka M."/>
            <person name="Buscot F."/>
            <person name="Kohler A."/>
            <person name="Nagy L.G."/>
            <person name="Floudas D."/>
            <person name="Copeland A."/>
            <person name="Barry K.W."/>
            <person name="Cichocki N."/>
            <person name="Veneault-Fourrey C."/>
            <person name="LaButti K."/>
            <person name="Lindquist E.A."/>
            <person name="Lipzen A."/>
            <person name="Lundell T."/>
            <person name="Morin E."/>
            <person name="Murat C."/>
            <person name="Sun H."/>
            <person name="Tunlid A."/>
            <person name="Henrissat B."/>
            <person name="Grigoriev I.V."/>
            <person name="Hibbett D.S."/>
            <person name="Martin F."/>
            <person name="Nordberg H.P."/>
            <person name="Cantor M.N."/>
            <person name="Hua S.X."/>
        </authorList>
    </citation>
    <scope>NUCLEOTIDE SEQUENCE [LARGE SCALE GENOMIC DNA]</scope>
    <source>
        <strain evidence="2 3">F 1598</strain>
    </source>
</reference>
<evidence type="ECO:0000256" key="1">
    <source>
        <dbReference type="SAM" id="SignalP"/>
    </source>
</evidence>
<protein>
    <submittedName>
        <fullName evidence="2">Uncharacterized protein</fullName>
    </submittedName>
</protein>
<gene>
    <name evidence="2" type="ORF">PILCRDRAFT_10853</name>
</gene>
<accession>A0A0C3FGH6</accession>
<keyword evidence="3" id="KW-1185">Reference proteome</keyword>
<name>A0A0C3FGH6_PILCF</name>
<proteinExistence type="predicted"/>
<reference evidence="3" key="2">
    <citation type="submission" date="2015-01" db="EMBL/GenBank/DDBJ databases">
        <title>Evolutionary Origins and Diversification of the Mycorrhizal Mutualists.</title>
        <authorList>
            <consortium name="DOE Joint Genome Institute"/>
            <consortium name="Mycorrhizal Genomics Consortium"/>
            <person name="Kohler A."/>
            <person name="Kuo A."/>
            <person name="Nagy L.G."/>
            <person name="Floudas D."/>
            <person name="Copeland A."/>
            <person name="Barry K.W."/>
            <person name="Cichocki N."/>
            <person name="Veneault-Fourrey C."/>
            <person name="LaButti K."/>
            <person name="Lindquist E.A."/>
            <person name="Lipzen A."/>
            <person name="Lundell T."/>
            <person name="Morin E."/>
            <person name="Murat C."/>
            <person name="Riley R."/>
            <person name="Ohm R."/>
            <person name="Sun H."/>
            <person name="Tunlid A."/>
            <person name="Henrissat B."/>
            <person name="Grigoriev I.V."/>
            <person name="Hibbett D.S."/>
            <person name="Martin F."/>
        </authorList>
    </citation>
    <scope>NUCLEOTIDE SEQUENCE [LARGE SCALE GENOMIC DNA]</scope>
    <source>
        <strain evidence="3">F 1598</strain>
    </source>
</reference>
<evidence type="ECO:0000313" key="3">
    <source>
        <dbReference type="Proteomes" id="UP000054166"/>
    </source>
</evidence>
<feature type="signal peptide" evidence="1">
    <location>
        <begin position="1"/>
        <end position="31"/>
    </location>
</feature>
<organism evidence="2 3">
    <name type="scientific">Piloderma croceum (strain F 1598)</name>
    <dbReference type="NCBI Taxonomy" id="765440"/>
    <lineage>
        <taxon>Eukaryota</taxon>
        <taxon>Fungi</taxon>
        <taxon>Dikarya</taxon>
        <taxon>Basidiomycota</taxon>
        <taxon>Agaricomycotina</taxon>
        <taxon>Agaricomycetes</taxon>
        <taxon>Agaricomycetidae</taxon>
        <taxon>Atheliales</taxon>
        <taxon>Atheliaceae</taxon>
        <taxon>Piloderma</taxon>
    </lineage>
</organism>
<sequence length="200" mass="22782">MAPFGLSRLTLSISSLLLLTRLRLRLPPALSRYPRRRRLYPCALHKCKMRDHANVTVAGRQRIQRSSSLASNASFSRPSAIAYGYVLDSTSPSRKILTPHYMRVQTHPPVAQTRPIYNSLPHVRHRHRYLEGLDNNEHGIAVSPGSIIHRPLATISPYRASVEINLGGLQSFTDHEHTLERQRAESQSAEARKDWLGYRY</sequence>
<dbReference type="InParanoid" id="A0A0C3FGH6"/>
<dbReference type="EMBL" id="KN833013">
    <property type="protein sequence ID" value="KIM78934.1"/>
    <property type="molecule type" value="Genomic_DNA"/>
</dbReference>